<dbReference type="EMBL" id="CAKASE010000059">
    <property type="protein sequence ID" value="CAG9568110.1"/>
    <property type="molecule type" value="Genomic_DNA"/>
</dbReference>
<feature type="compositionally biased region" description="Basic and acidic residues" evidence="1">
    <location>
        <begin position="557"/>
        <end position="570"/>
    </location>
</feature>
<feature type="compositionally biased region" description="Polar residues" evidence="1">
    <location>
        <begin position="286"/>
        <end position="297"/>
    </location>
</feature>
<feature type="region of interest" description="Disordered" evidence="1">
    <location>
        <begin position="519"/>
        <end position="635"/>
    </location>
</feature>
<feature type="compositionally biased region" description="Polar residues" evidence="1">
    <location>
        <begin position="247"/>
        <end position="277"/>
    </location>
</feature>
<feature type="compositionally biased region" description="Low complexity" evidence="1">
    <location>
        <begin position="392"/>
        <end position="404"/>
    </location>
</feature>
<dbReference type="OrthoDB" id="6107953at2759"/>
<evidence type="ECO:0000313" key="2">
    <source>
        <dbReference type="EMBL" id="CAG9568110.1"/>
    </source>
</evidence>
<feature type="compositionally biased region" description="Polar residues" evidence="1">
    <location>
        <begin position="438"/>
        <end position="450"/>
    </location>
</feature>
<feature type="compositionally biased region" description="Polar residues" evidence="1">
    <location>
        <begin position="192"/>
        <end position="213"/>
    </location>
</feature>
<feature type="compositionally biased region" description="Polar residues" evidence="1">
    <location>
        <begin position="616"/>
        <end position="635"/>
    </location>
</feature>
<feature type="compositionally biased region" description="Polar residues" evidence="1">
    <location>
        <begin position="465"/>
        <end position="489"/>
    </location>
</feature>
<feature type="compositionally biased region" description="Polar residues" evidence="1">
    <location>
        <begin position="83"/>
        <end position="92"/>
    </location>
</feature>
<dbReference type="AlphaFoldDB" id="A0A8J2VVY4"/>
<feature type="compositionally biased region" description="Polar residues" evidence="1">
    <location>
        <begin position="306"/>
        <end position="323"/>
    </location>
</feature>
<reference evidence="2" key="1">
    <citation type="submission" date="2021-09" db="EMBL/GenBank/DDBJ databases">
        <authorList>
            <person name="Martin H S."/>
        </authorList>
    </citation>
    <scope>NUCLEOTIDE SEQUENCE</scope>
</reference>
<feature type="compositionally biased region" description="Polar residues" evidence="1">
    <location>
        <begin position="331"/>
        <end position="341"/>
    </location>
</feature>
<gene>
    <name evidence="2" type="ORF">DCHRY22_LOCUS8154</name>
</gene>
<feature type="compositionally biased region" description="Polar residues" evidence="1">
    <location>
        <begin position="414"/>
        <end position="431"/>
    </location>
</feature>
<dbReference type="Proteomes" id="UP000789524">
    <property type="component" value="Unassembled WGS sequence"/>
</dbReference>
<feature type="compositionally biased region" description="Polar residues" evidence="1">
    <location>
        <begin position="226"/>
        <end position="240"/>
    </location>
</feature>
<name>A0A8J2VVY4_9NEOP</name>
<feature type="compositionally biased region" description="Polar residues" evidence="1">
    <location>
        <begin position="365"/>
        <end position="386"/>
    </location>
</feature>
<sequence length="760" mass="85481">MTSRYGTAPMAGHIGRIPNFGKTQVNPMGSVEPPACIQNAMMTKDKKPFTYTPGGLDLSQIRTPSMARRMARQRSMEEQEQAYSNQANNNHHPQGVPAPPPPPPQKIPAPPPPPPLIIEAPKNSIAKPIPAVGDRPEIVIPENPIGMLRKTNSPYHWEAEKAELQRIGPVPKFVEKVPSPLTVKLPAYHAPQNYSSPNNVQRPNFYGNQNHSPESPLHRPEAQYAHQKSGSPNVSGSPQTREMLVRQDSQFNKSPQPFANQSPSGNSPFSPTPNNHWRQPERRDSPASTTNSPQSPHINRGPFSGAATQSSPNYNQTPNNSVFHTLPRGGQRNQDISNNNVQNDFNANIKEKPVNETAPWRTQTLNRHPRENQQSVYNNNTQQQPSYNPPWKVNETTNNNVENKYGSPWKQDSRNSGNVAENQQIPSNQHYTPPWVNQEYNRGQESSPWRTQEKSVPPVTPPETRYQSSISIPVTPRKQVTQAENNSSPHQKEAVYVNQEPVYYCPGSPKVVPGFVKSQKEKTKTPPPSWCQRPLDGTKILPRELATPPRENNQEPEWVKKSNDMQRGNREVVSPPRYQQPVQPNWSTRPSENRKSLPRENSQTSQGSRIIPIQMEVSSTETRNQGKTGSNPNQPQLRIFIDMKQNPDQNNAQAPYSQPTQRIMRVLSPQLVRMDESQSQPELPTLNRSFNTQDSQPKTRIIPIQIEGGNGAGANKSMYHKIRQDTSPRQSKAFKVLQVITGTDGNFIQFKESDQVYSDL</sequence>
<accession>A0A8J2VVY4</accession>
<proteinExistence type="predicted"/>
<feature type="compositionally biased region" description="Polar residues" evidence="1">
    <location>
        <begin position="580"/>
        <end position="590"/>
    </location>
</feature>
<feature type="region of interest" description="Disordered" evidence="1">
    <location>
        <begin position="365"/>
        <end position="492"/>
    </location>
</feature>
<comment type="caution">
    <text evidence="2">The sequence shown here is derived from an EMBL/GenBank/DDBJ whole genome shotgun (WGS) entry which is preliminary data.</text>
</comment>
<protein>
    <submittedName>
        <fullName evidence="2">(African queen) hypothetical protein</fullName>
    </submittedName>
</protein>
<feature type="compositionally biased region" description="Polar residues" evidence="1">
    <location>
        <begin position="599"/>
        <end position="608"/>
    </location>
</feature>
<organism evidence="2 3">
    <name type="scientific">Danaus chrysippus</name>
    <name type="common">African queen</name>
    <dbReference type="NCBI Taxonomy" id="151541"/>
    <lineage>
        <taxon>Eukaryota</taxon>
        <taxon>Metazoa</taxon>
        <taxon>Ecdysozoa</taxon>
        <taxon>Arthropoda</taxon>
        <taxon>Hexapoda</taxon>
        <taxon>Insecta</taxon>
        <taxon>Pterygota</taxon>
        <taxon>Neoptera</taxon>
        <taxon>Endopterygota</taxon>
        <taxon>Lepidoptera</taxon>
        <taxon>Glossata</taxon>
        <taxon>Ditrysia</taxon>
        <taxon>Papilionoidea</taxon>
        <taxon>Nymphalidae</taxon>
        <taxon>Danainae</taxon>
        <taxon>Danaini</taxon>
        <taxon>Danaina</taxon>
        <taxon>Danaus</taxon>
        <taxon>Anosia</taxon>
    </lineage>
</organism>
<evidence type="ECO:0000256" key="1">
    <source>
        <dbReference type="SAM" id="MobiDB-lite"/>
    </source>
</evidence>
<feature type="region of interest" description="Disordered" evidence="1">
    <location>
        <begin position="188"/>
        <end position="341"/>
    </location>
</feature>
<feature type="region of interest" description="Disordered" evidence="1">
    <location>
        <begin position="50"/>
        <end position="120"/>
    </location>
</feature>
<evidence type="ECO:0000313" key="3">
    <source>
        <dbReference type="Proteomes" id="UP000789524"/>
    </source>
</evidence>
<feature type="compositionally biased region" description="Pro residues" evidence="1">
    <location>
        <begin position="96"/>
        <end position="116"/>
    </location>
</feature>
<keyword evidence="3" id="KW-1185">Reference proteome</keyword>